<gene>
    <name evidence="2" type="ORF">NDU88_004807</name>
</gene>
<dbReference type="Proteomes" id="UP001066276">
    <property type="component" value="Chromosome 4_2"/>
</dbReference>
<comment type="caution">
    <text evidence="2">The sequence shown here is derived from an EMBL/GenBank/DDBJ whole genome shotgun (WGS) entry which is preliminary data.</text>
</comment>
<name>A0AAV7SJU7_PLEWA</name>
<dbReference type="EMBL" id="JANPWB010000008">
    <property type="protein sequence ID" value="KAJ1164367.1"/>
    <property type="molecule type" value="Genomic_DNA"/>
</dbReference>
<dbReference type="AlphaFoldDB" id="A0AAV7SJU7"/>
<feature type="region of interest" description="Disordered" evidence="1">
    <location>
        <begin position="142"/>
        <end position="161"/>
    </location>
</feature>
<evidence type="ECO:0000256" key="1">
    <source>
        <dbReference type="SAM" id="MobiDB-lite"/>
    </source>
</evidence>
<sequence>MLSLIGRTSVGGSSVGSVRPAEHQLMAGRLASFGGSNVFHYYGNETVNMIHLVDCKSRHYSSCISHALDENNFPFMRCVTPEVKSGDEVFPIVSVAHRGHVAELAGKGLENPGAREDAPWPGKESCCQHLWQGGYSHRSRAHVPPQQGFVIPPESSGTQEV</sequence>
<evidence type="ECO:0000313" key="2">
    <source>
        <dbReference type="EMBL" id="KAJ1164367.1"/>
    </source>
</evidence>
<accession>A0AAV7SJU7</accession>
<proteinExistence type="predicted"/>
<keyword evidence="3" id="KW-1185">Reference proteome</keyword>
<evidence type="ECO:0000313" key="3">
    <source>
        <dbReference type="Proteomes" id="UP001066276"/>
    </source>
</evidence>
<protein>
    <submittedName>
        <fullName evidence="2">Uncharacterized protein</fullName>
    </submittedName>
</protein>
<organism evidence="2 3">
    <name type="scientific">Pleurodeles waltl</name>
    <name type="common">Iberian ribbed newt</name>
    <dbReference type="NCBI Taxonomy" id="8319"/>
    <lineage>
        <taxon>Eukaryota</taxon>
        <taxon>Metazoa</taxon>
        <taxon>Chordata</taxon>
        <taxon>Craniata</taxon>
        <taxon>Vertebrata</taxon>
        <taxon>Euteleostomi</taxon>
        <taxon>Amphibia</taxon>
        <taxon>Batrachia</taxon>
        <taxon>Caudata</taxon>
        <taxon>Salamandroidea</taxon>
        <taxon>Salamandridae</taxon>
        <taxon>Pleurodelinae</taxon>
        <taxon>Pleurodeles</taxon>
    </lineage>
</organism>
<reference evidence="2" key="1">
    <citation type="journal article" date="2022" name="bioRxiv">
        <title>Sequencing and chromosome-scale assembly of the giantPleurodeles waltlgenome.</title>
        <authorList>
            <person name="Brown T."/>
            <person name="Elewa A."/>
            <person name="Iarovenko S."/>
            <person name="Subramanian E."/>
            <person name="Araus A.J."/>
            <person name="Petzold A."/>
            <person name="Susuki M."/>
            <person name="Suzuki K.-i.T."/>
            <person name="Hayashi T."/>
            <person name="Toyoda A."/>
            <person name="Oliveira C."/>
            <person name="Osipova E."/>
            <person name="Leigh N.D."/>
            <person name="Simon A."/>
            <person name="Yun M.H."/>
        </authorList>
    </citation>
    <scope>NUCLEOTIDE SEQUENCE</scope>
    <source>
        <strain evidence="2">20211129_DDA</strain>
        <tissue evidence="2">Liver</tissue>
    </source>
</reference>